<dbReference type="InterPro" id="IPR019206">
    <property type="entry name" value="DUF2085_TM"/>
</dbReference>
<protein>
    <submittedName>
        <fullName evidence="2">DUF2085 domain-containing protein</fullName>
    </submittedName>
</protein>
<keyword evidence="1" id="KW-0812">Transmembrane</keyword>
<feature type="transmembrane region" description="Helical" evidence="1">
    <location>
        <begin position="25"/>
        <end position="43"/>
    </location>
</feature>
<evidence type="ECO:0000313" key="3">
    <source>
        <dbReference type="Proteomes" id="UP001160301"/>
    </source>
</evidence>
<sequence length="170" mass="18331">MDRPAGSDGAPRQEAARAGLTLERVLRGLLCFVGVAPFLAPFARRVTSPEMGELLYLLFAPVCHLKPERTLALAGVLMPLCSRCAGIFAGFVTAGLFPRPRWSVRACLGYGFIASVIMLADVITQDLRLRPLFHPARLATGVLWGHVFALGILALAREHLARPARVTSSA</sequence>
<keyword evidence="1" id="KW-0472">Membrane</keyword>
<dbReference type="Pfam" id="PF09858">
    <property type="entry name" value="DUF2085"/>
    <property type="match status" value="1"/>
</dbReference>
<feature type="transmembrane region" description="Helical" evidence="1">
    <location>
        <begin position="104"/>
        <end position="124"/>
    </location>
</feature>
<proteinExistence type="predicted"/>
<accession>A0ABT6NI05</accession>
<gene>
    <name evidence="2" type="ORF">QHF89_00380</name>
</gene>
<dbReference type="RefSeq" id="WP_136965117.1">
    <property type="nucleotide sequence ID" value="NZ_JARZHI010000001.1"/>
</dbReference>
<evidence type="ECO:0000313" key="2">
    <source>
        <dbReference type="EMBL" id="MDI1427924.1"/>
    </source>
</evidence>
<keyword evidence="3" id="KW-1185">Reference proteome</keyword>
<organism evidence="2 3">
    <name type="scientific">Polyangium sorediatum</name>
    <dbReference type="NCBI Taxonomy" id="889274"/>
    <lineage>
        <taxon>Bacteria</taxon>
        <taxon>Pseudomonadati</taxon>
        <taxon>Myxococcota</taxon>
        <taxon>Polyangia</taxon>
        <taxon>Polyangiales</taxon>
        <taxon>Polyangiaceae</taxon>
        <taxon>Polyangium</taxon>
    </lineage>
</organism>
<reference evidence="2 3" key="1">
    <citation type="submission" date="2023-04" db="EMBL/GenBank/DDBJ databases">
        <title>The genome sequence of Polyangium sorediatum DSM14670.</title>
        <authorList>
            <person name="Zhang X."/>
        </authorList>
    </citation>
    <scope>NUCLEOTIDE SEQUENCE [LARGE SCALE GENOMIC DNA]</scope>
    <source>
        <strain evidence="2 3">DSM 14670</strain>
    </source>
</reference>
<comment type="caution">
    <text evidence="2">The sequence shown here is derived from an EMBL/GenBank/DDBJ whole genome shotgun (WGS) entry which is preliminary data.</text>
</comment>
<name>A0ABT6NI05_9BACT</name>
<feature type="transmembrane region" description="Helical" evidence="1">
    <location>
        <begin position="71"/>
        <end position="97"/>
    </location>
</feature>
<evidence type="ECO:0000256" key="1">
    <source>
        <dbReference type="SAM" id="Phobius"/>
    </source>
</evidence>
<keyword evidence="1" id="KW-1133">Transmembrane helix</keyword>
<dbReference type="EMBL" id="JARZHI010000001">
    <property type="protein sequence ID" value="MDI1427924.1"/>
    <property type="molecule type" value="Genomic_DNA"/>
</dbReference>
<feature type="transmembrane region" description="Helical" evidence="1">
    <location>
        <begin position="136"/>
        <end position="156"/>
    </location>
</feature>
<dbReference type="Proteomes" id="UP001160301">
    <property type="component" value="Unassembled WGS sequence"/>
</dbReference>